<reference evidence="3 4" key="1">
    <citation type="submission" date="2015-11" db="EMBL/GenBank/DDBJ databases">
        <title>Genomic analysis of 38 Legionella species identifies large and diverse effector repertoires.</title>
        <authorList>
            <person name="Burstein D."/>
            <person name="Amaro F."/>
            <person name="Zusman T."/>
            <person name="Lifshitz Z."/>
            <person name="Cohen O."/>
            <person name="Gilbert J.A."/>
            <person name="Pupko T."/>
            <person name="Shuman H.A."/>
            <person name="Segal G."/>
        </authorList>
    </citation>
    <scope>NUCLEOTIDE SEQUENCE [LARGE SCALE GENOMIC DNA]</scope>
    <source>
        <strain evidence="3 4">CDC#1442-AUS-E</strain>
    </source>
</reference>
<comment type="caution">
    <text evidence="3">The sequence shown here is derived from an EMBL/GenBank/DDBJ whole genome shotgun (WGS) entry which is preliminary data.</text>
</comment>
<gene>
    <name evidence="3" type="primary">dotG_2</name>
    <name evidence="3" type="ORF">Lqui_1568</name>
</gene>
<dbReference type="Pfam" id="PF13599">
    <property type="entry name" value="Pentapeptide_4"/>
    <property type="match status" value="1"/>
</dbReference>
<dbReference type="AlphaFoldDB" id="A0A0W0Y135"/>
<dbReference type="InterPro" id="IPR018683">
    <property type="entry name" value="DUF2169"/>
</dbReference>
<organism evidence="3 4">
    <name type="scientific">Legionella quinlivanii</name>
    <dbReference type="NCBI Taxonomy" id="45073"/>
    <lineage>
        <taxon>Bacteria</taxon>
        <taxon>Pseudomonadati</taxon>
        <taxon>Pseudomonadota</taxon>
        <taxon>Gammaproteobacteria</taxon>
        <taxon>Legionellales</taxon>
        <taxon>Legionellaceae</taxon>
        <taxon>Legionella</taxon>
    </lineage>
</organism>
<dbReference type="SUPFAM" id="SSF141571">
    <property type="entry name" value="Pentapeptide repeat-like"/>
    <property type="match status" value="3"/>
</dbReference>
<protein>
    <submittedName>
        <fullName evidence="3">IcmE/DotG protein</fullName>
    </submittedName>
</protein>
<dbReference type="Pfam" id="PF09937">
    <property type="entry name" value="DUF2169"/>
    <property type="match status" value="1"/>
</dbReference>
<dbReference type="OrthoDB" id="237820at2"/>
<feature type="domain" description="DUF2169" evidence="2">
    <location>
        <begin position="21"/>
        <end position="297"/>
    </location>
</feature>
<dbReference type="RefSeq" id="WP_058507672.1">
    <property type="nucleotide sequence ID" value="NZ_CAAAIK010000001.1"/>
</dbReference>
<dbReference type="Pfam" id="PF00805">
    <property type="entry name" value="Pentapeptide"/>
    <property type="match status" value="1"/>
</dbReference>
<sequence>MQILRDPTHTLIPVFYRRENKDKLAVTLMAMFSFSQPKVFLSFQEFWTIVKKNFSDNEMLDFYLPKLRAEYFVKGSCFAYNPETRRSEVEVILDSFEKKLLIFGDRYWIINGLVKQASQPAVFQTMPLSYENAFGGEGNIYNPRGKGDRSSPNAEKSNELPNIEMPDTQLLDEADKPLPALLLPYSPDSKINNSKLGTFDRDWYENDRPFYPKNIDWTYFNRALPDQQREGYFKGNESFMIKNMHPGKKLLTGNLPGMRIRCFYQYQNPEAKLEEISLNLDTVWFIPEFEKGILIWHGQIDLIQGKKPSFLHSVHEALDEPKKTPDFYFSRLKNPAIELPVHASPPKEIRPPQPGIADELGEQLKKIRIQKEEDPETTKLRVQLNTLLSGLSPGAKMTAAKAFSSQIPKDSTLNKAQPSPHATRQLFEYISKYKEEIADGNHSSKEKQQLLDEAVILEKRLSMLDSTGKMAQYRLETASPSMYTRDDVIRAYQEKTDLKYENLAGIDLSDLDLSGIDLTGCNLSHCLLVNTKLNKANLGQVTLIGTRLDKSALLEANLTSAYIKDSLFCNVEGRLANFSKAELADCKLENCNFPQANFYYAKISESSFEQCKLTRLNAEGLIMTESSLKSSDLNQSILKYSHLERCIFDHIELSEADWSYTDCRHSQFKGISINRLKAKLTVIRHCNLTNCLFDYCELTSSELTNSHFEKSRFLHCNLEKATFAGTTIINSRIAHSNMKNWRTNADTIVSKTKFINTDLKESALLGGNFDNISWLACSMEAMQVTDNIWVNSELTQCNARKLRVSGSEMKRVDFKKTNLLQATFDQSRFIESEFSHSNLFGTTFNSCTLIDTQKLNCLEQQSYFDKKEG</sequence>
<evidence type="ECO:0000256" key="1">
    <source>
        <dbReference type="SAM" id="MobiDB-lite"/>
    </source>
</evidence>
<feature type="region of interest" description="Disordered" evidence="1">
    <location>
        <begin position="141"/>
        <end position="163"/>
    </location>
</feature>
<dbReference type="PATRIC" id="fig|45073.5.peg.1657"/>
<accession>A0A0W0Y135</accession>
<dbReference type="STRING" id="45073.Lqui_1568"/>
<dbReference type="InterPro" id="IPR001646">
    <property type="entry name" value="5peptide_repeat"/>
</dbReference>
<evidence type="ECO:0000259" key="2">
    <source>
        <dbReference type="Pfam" id="PF09937"/>
    </source>
</evidence>
<keyword evidence="4" id="KW-1185">Reference proteome</keyword>
<evidence type="ECO:0000313" key="3">
    <source>
        <dbReference type="EMBL" id="KTD50243.1"/>
    </source>
</evidence>
<dbReference type="PANTHER" id="PTHR14136:SF17">
    <property type="entry name" value="BTB_POZ DOMAIN-CONTAINING PROTEIN KCTD9"/>
    <property type="match status" value="1"/>
</dbReference>
<name>A0A0W0Y135_9GAMM</name>
<dbReference type="EMBL" id="LNYS01000008">
    <property type="protein sequence ID" value="KTD50243.1"/>
    <property type="molecule type" value="Genomic_DNA"/>
</dbReference>
<dbReference type="PANTHER" id="PTHR14136">
    <property type="entry name" value="BTB_POZ DOMAIN-CONTAINING PROTEIN KCTD9"/>
    <property type="match status" value="1"/>
</dbReference>
<dbReference type="Gene3D" id="2.160.20.80">
    <property type="entry name" value="E3 ubiquitin-protein ligase SopA"/>
    <property type="match status" value="3"/>
</dbReference>
<dbReference type="Proteomes" id="UP000054618">
    <property type="component" value="Unassembled WGS sequence"/>
</dbReference>
<dbReference type="InterPro" id="IPR051082">
    <property type="entry name" value="Pentapeptide-BTB/POZ_domain"/>
</dbReference>
<proteinExistence type="predicted"/>
<evidence type="ECO:0000313" key="4">
    <source>
        <dbReference type="Proteomes" id="UP000054618"/>
    </source>
</evidence>